<dbReference type="AlphaFoldDB" id="A0A9Q8P7X5"/>
<gene>
    <name evidence="2" type="ORF">CLAFUR5_04036</name>
</gene>
<reference evidence="2" key="1">
    <citation type="submission" date="2021-12" db="EMBL/GenBank/DDBJ databases">
        <authorList>
            <person name="Zaccaron A."/>
            <person name="Stergiopoulos I."/>
        </authorList>
    </citation>
    <scope>NUCLEOTIDE SEQUENCE</scope>
    <source>
        <strain evidence="2">Race5_Kim</strain>
    </source>
</reference>
<sequence>MKCATGFSGLPDSYARMRWRFILTYEDDGVRNDGVEQSPADAFDREHFAHVRNAFDVLNEAEAHLRELQEAAAAENIADPDELDVFIGMDHPDDGFATTHNTAAEEQHHIRTASARPRILT</sequence>
<protein>
    <submittedName>
        <fullName evidence="2">Uncharacterized protein</fullName>
    </submittedName>
</protein>
<evidence type="ECO:0000313" key="3">
    <source>
        <dbReference type="Proteomes" id="UP000756132"/>
    </source>
</evidence>
<dbReference type="GeneID" id="71983914"/>
<dbReference type="KEGG" id="ffu:CLAFUR5_04036"/>
<keyword evidence="1" id="KW-0175">Coiled coil</keyword>
<evidence type="ECO:0000313" key="2">
    <source>
        <dbReference type="EMBL" id="UJO16605.1"/>
    </source>
</evidence>
<reference evidence="2" key="2">
    <citation type="journal article" date="2022" name="Microb. Genom.">
        <title>A chromosome-scale genome assembly of the tomato pathogen Cladosporium fulvum reveals a compartmentalized genome architecture and the presence of a dispensable chromosome.</title>
        <authorList>
            <person name="Zaccaron A.Z."/>
            <person name="Chen L.H."/>
            <person name="Samaras A."/>
            <person name="Stergiopoulos I."/>
        </authorList>
    </citation>
    <scope>NUCLEOTIDE SEQUENCE</scope>
    <source>
        <strain evidence="2">Race5_Kim</strain>
    </source>
</reference>
<dbReference type="RefSeq" id="XP_047760971.1">
    <property type="nucleotide sequence ID" value="XM_047903184.1"/>
</dbReference>
<name>A0A9Q8P7X5_PASFU</name>
<feature type="coiled-coil region" evidence="1">
    <location>
        <begin position="51"/>
        <end position="78"/>
    </location>
</feature>
<organism evidence="2 3">
    <name type="scientific">Passalora fulva</name>
    <name type="common">Tomato leaf mold</name>
    <name type="synonym">Cladosporium fulvum</name>
    <dbReference type="NCBI Taxonomy" id="5499"/>
    <lineage>
        <taxon>Eukaryota</taxon>
        <taxon>Fungi</taxon>
        <taxon>Dikarya</taxon>
        <taxon>Ascomycota</taxon>
        <taxon>Pezizomycotina</taxon>
        <taxon>Dothideomycetes</taxon>
        <taxon>Dothideomycetidae</taxon>
        <taxon>Mycosphaerellales</taxon>
        <taxon>Mycosphaerellaceae</taxon>
        <taxon>Fulvia</taxon>
    </lineage>
</organism>
<dbReference type="EMBL" id="CP090166">
    <property type="protein sequence ID" value="UJO16605.1"/>
    <property type="molecule type" value="Genomic_DNA"/>
</dbReference>
<keyword evidence="3" id="KW-1185">Reference proteome</keyword>
<evidence type="ECO:0000256" key="1">
    <source>
        <dbReference type="SAM" id="Coils"/>
    </source>
</evidence>
<dbReference type="Proteomes" id="UP000756132">
    <property type="component" value="Chromosome 4"/>
</dbReference>
<accession>A0A9Q8P7X5</accession>
<proteinExistence type="predicted"/>